<reference evidence="1" key="1">
    <citation type="submission" date="2021-06" db="EMBL/GenBank/DDBJ databases">
        <authorList>
            <person name="Kallberg Y."/>
            <person name="Tangrot J."/>
            <person name="Rosling A."/>
        </authorList>
    </citation>
    <scope>NUCLEOTIDE SEQUENCE</scope>
    <source>
        <strain evidence="1">FL966</strain>
    </source>
</reference>
<dbReference type="Proteomes" id="UP000789759">
    <property type="component" value="Unassembled WGS sequence"/>
</dbReference>
<sequence length="228" mass="26821">MNTNKLTEEAFTERYLKLRREAAASTTNFEKLFNKAKINKNITGTRGIYTFCIYRKIYYQIGSLLPQLATASPEFVQIYIFDTDHKTQNRHIDRVLQQTLSQNLSIIIKDSRTTDPHHYNIPSASEIVAIKGEDGWHPNISFYSEMQESFLYNVDIEKSQDLDESMRPELLWKKHILALSNDILEAYNDTDWHNRALQYLESILLKHEMRLENFQNMPIPILLSEELF</sequence>
<gene>
    <name evidence="1" type="ORF">CPELLU_LOCUS11548</name>
</gene>
<dbReference type="EMBL" id="CAJVQA010010323">
    <property type="protein sequence ID" value="CAG8695654.1"/>
    <property type="molecule type" value="Genomic_DNA"/>
</dbReference>
<accession>A0A9N9HMR5</accession>
<dbReference type="OrthoDB" id="1748060at2759"/>
<comment type="caution">
    <text evidence="1">The sequence shown here is derived from an EMBL/GenBank/DDBJ whole genome shotgun (WGS) entry which is preliminary data.</text>
</comment>
<evidence type="ECO:0000313" key="1">
    <source>
        <dbReference type="EMBL" id="CAG8695654.1"/>
    </source>
</evidence>
<dbReference type="AlphaFoldDB" id="A0A9N9HMR5"/>
<protein>
    <submittedName>
        <fullName evidence="1">21035_t:CDS:1</fullName>
    </submittedName>
</protein>
<dbReference type="PANTHER" id="PTHR45786:SF74">
    <property type="entry name" value="ATP-DEPENDENT DNA HELICASE"/>
    <property type="match status" value="1"/>
</dbReference>
<dbReference type="PANTHER" id="PTHR45786">
    <property type="entry name" value="DNA BINDING PROTEIN-LIKE"/>
    <property type="match status" value="1"/>
</dbReference>
<evidence type="ECO:0000313" key="2">
    <source>
        <dbReference type="Proteomes" id="UP000789759"/>
    </source>
</evidence>
<keyword evidence="2" id="KW-1185">Reference proteome</keyword>
<organism evidence="1 2">
    <name type="scientific">Cetraspora pellucida</name>
    <dbReference type="NCBI Taxonomy" id="1433469"/>
    <lineage>
        <taxon>Eukaryota</taxon>
        <taxon>Fungi</taxon>
        <taxon>Fungi incertae sedis</taxon>
        <taxon>Mucoromycota</taxon>
        <taxon>Glomeromycotina</taxon>
        <taxon>Glomeromycetes</taxon>
        <taxon>Diversisporales</taxon>
        <taxon>Gigasporaceae</taxon>
        <taxon>Cetraspora</taxon>
    </lineage>
</organism>
<name>A0A9N9HMR5_9GLOM</name>
<proteinExistence type="predicted"/>